<sequence length="144" mass="16050">MGGGGGHSKVPQGFSQQWQYQSTIDPEPLFRTIFGDAFIKGSSHFEVFTESNYGFGEAQTILLRITFTQAARGTTKVVNINVVDNCPRCRGSRYESGIQATKCQFCNGTGMQSITIGFFVIRSTCRYCQDSRMYIKHKCTKCKG</sequence>
<evidence type="ECO:0000313" key="4">
    <source>
        <dbReference type="EMBL" id="CAG9831670.1"/>
    </source>
</evidence>
<keyword evidence="2" id="KW-0862">Zinc</keyword>
<evidence type="ECO:0000256" key="1">
    <source>
        <dbReference type="ARBA" id="ARBA00023186"/>
    </source>
</evidence>
<dbReference type="Proteomes" id="UP001153709">
    <property type="component" value="Chromosome 3"/>
</dbReference>
<dbReference type="GO" id="GO:0008270">
    <property type="term" value="F:zinc ion binding"/>
    <property type="evidence" value="ECO:0007669"/>
    <property type="project" value="UniProtKB-KW"/>
</dbReference>
<evidence type="ECO:0000256" key="2">
    <source>
        <dbReference type="PROSITE-ProRule" id="PRU00546"/>
    </source>
</evidence>
<organism evidence="4 5">
    <name type="scientific">Diabrotica balteata</name>
    <name type="common">Banded cucumber beetle</name>
    <dbReference type="NCBI Taxonomy" id="107213"/>
    <lineage>
        <taxon>Eukaryota</taxon>
        <taxon>Metazoa</taxon>
        <taxon>Ecdysozoa</taxon>
        <taxon>Arthropoda</taxon>
        <taxon>Hexapoda</taxon>
        <taxon>Insecta</taxon>
        <taxon>Pterygota</taxon>
        <taxon>Neoptera</taxon>
        <taxon>Endopterygota</taxon>
        <taxon>Coleoptera</taxon>
        <taxon>Polyphaga</taxon>
        <taxon>Cucujiformia</taxon>
        <taxon>Chrysomeloidea</taxon>
        <taxon>Chrysomelidae</taxon>
        <taxon>Galerucinae</taxon>
        <taxon>Diabroticina</taxon>
        <taxon>Diabroticites</taxon>
        <taxon>Diabrotica</taxon>
    </lineage>
</organism>
<gene>
    <name evidence="4" type="ORF">DIABBA_LOCUS5243</name>
</gene>
<accession>A0A9N9X8J7</accession>
<dbReference type="GO" id="GO:0051082">
    <property type="term" value="F:unfolded protein binding"/>
    <property type="evidence" value="ECO:0007669"/>
    <property type="project" value="InterPro"/>
</dbReference>
<dbReference type="CDD" id="cd10719">
    <property type="entry name" value="DnaJ_zf"/>
    <property type="match status" value="1"/>
</dbReference>
<evidence type="ECO:0000259" key="3">
    <source>
        <dbReference type="PROSITE" id="PS51188"/>
    </source>
</evidence>
<dbReference type="InterPro" id="IPR036410">
    <property type="entry name" value="HSP_DnaJ_Cys-rich_dom_sf"/>
</dbReference>
<name>A0A9N9X8J7_DIABA</name>
<dbReference type="EMBL" id="OU898278">
    <property type="protein sequence ID" value="CAG9831670.1"/>
    <property type="molecule type" value="Genomic_DNA"/>
</dbReference>
<keyword evidence="1" id="KW-0143">Chaperone</keyword>
<dbReference type="GO" id="GO:0005739">
    <property type="term" value="C:mitochondrion"/>
    <property type="evidence" value="ECO:0007669"/>
    <property type="project" value="TreeGrafter"/>
</dbReference>
<keyword evidence="2" id="KW-0479">Metal-binding</keyword>
<dbReference type="PROSITE" id="PS51188">
    <property type="entry name" value="ZF_CR"/>
    <property type="match status" value="1"/>
</dbReference>
<dbReference type="GO" id="GO:0007005">
    <property type="term" value="P:mitochondrion organization"/>
    <property type="evidence" value="ECO:0007669"/>
    <property type="project" value="TreeGrafter"/>
</dbReference>
<dbReference type="AlphaFoldDB" id="A0A9N9X8J7"/>
<dbReference type="Gene3D" id="2.10.230.10">
    <property type="entry name" value="Heat shock protein DnaJ, cysteine-rich domain"/>
    <property type="match status" value="1"/>
</dbReference>
<feature type="zinc finger region" description="CR-type" evidence="2">
    <location>
        <begin position="73"/>
        <end position="144"/>
    </location>
</feature>
<evidence type="ECO:0000313" key="5">
    <source>
        <dbReference type="Proteomes" id="UP001153709"/>
    </source>
</evidence>
<dbReference type="Pfam" id="PF00684">
    <property type="entry name" value="DnaJ_CXXCXGXG"/>
    <property type="match status" value="1"/>
</dbReference>
<keyword evidence="5" id="KW-1185">Reference proteome</keyword>
<dbReference type="InterPro" id="IPR051938">
    <property type="entry name" value="Apopto_cytoskel_mod"/>
</dbReference>
<dbReference type="GO" id="GO:0043066">
    <property type="term" value="P:negative regulation of apoptotic process"/>
    <property type="evidence" value="ECO:0007669"/>
    <property type="project" value="TreeGrafter"/>
</dbReference>
<reference evidence="4" key="1">
    <citation type="submission" date="2022-01" db="EMBL/GenBank/DDBJ databases">
        <authorList>
            <person name="King R."/>
        </authorList>
    </citation>
    <scope>NUCLEOTIDE SEQUENCE</scope>
</reference>
<proteinExistence type="predicted"/>
<dbReference type="SUPFAM" id="SSF57938">
    <property type="entry name" value="DnaJ/Hsp40 cysteine-rich domain"/>
    <property type="match status" value="1"/>
</dbReference>
<dbReference type="OrthoDB" id="10256793at2759"/>
<protein>
    <recommendedName>
        <fullName evidence="3">CR-type domain-containing protein</fullName>
    </recommendedName>
</protein>
<dbReference type="PANTHER" id="PTHR44145:SF3">
    <property type="entry name" value="DNAJ HOMOLOG SUBFAMILY A MEMBER 3, MITOCHONDRIAL"/>
    <property type="match status" value="1"/>
</dbReference>
<dbReference type="PANTHER" id="PTHR44145">
    <property type="entry name" value="DNAJ HOMOLOG SUBFAMILY A MEMBER 3, MITOCHONDRIAL"/>
    <property type="match status" value="1"/>
</dbReference>
<dbReference type="InterPro" id="IPR001305">
    <property type="entry name" value="HSP_DnaJ_Cys-rich_dom"/>
</dbReference>
<keyword evidence="2" id="KW-0863">Zinc-finger</keyword>
<feature type="domain" description="CR-type" evidence="3">
    <location>
        <begin position="73"/>
        <end position="144"/>
    </location>
</feature>
<dbReference type="GO" id="GO:0031072">
    <property type="term" value="F:heat shock protein binding"/>
    <property type="evidence" value="ECO:0007669"/>
    <property type="project" value="InterPro"/>
</dbReference>